<accession>A0A8H6IYM9</accession>
<keyword evidence="2" id="KW-1185">Reference proteome</keyword>
<name>A0A8H6IYM9_9PEZI</name>
<reference evidence="1 2" key="1">
    <citation type="journal article" date="2020" name="Phytopathology">
        <title>Genome Sequence Resources of Colletotrichum truncatum, C. plurivorum, C. musicola, and C. sojae: Four Species Pathogenic to Soybean (Glycine max).</title>
        <authorList>
            <person name="Rogerio F."/>
            <person name="Boufleur T.R."/>
            <person name="Ciampi-Guillardi M."/>
            <person name="Sukno S.A."/>
            <person name="Thon M.R."/>
            <person name="Massola Junior N.S."/>
            <person name="Baroncelli R."/>
        </authorList>
    </citation>
    <scope>NUCLEOTIDE SEQUENCE [LARGE SCALE GENOMIC DNA]</scope>
    <source>
        <strain evidence="1 2">LFN0009</strain>
    </source>
</reference>
<protein>
    <submittedName>
        <fullName evidence="1">Uncharacterized protein</fullName>
    </submittedName>
</protein>
<sequence>MSQQPGLFGGKPQPLRFIPLHPDAPKNAHPASERAHNVRILRVLHRTAPEFYESVADEYLQNNTLDCLAGVDFAPPDPSIACHRNKSHVARSINLSINLEIAKVLFYGHIAGTFEMESRTPAAAHMANPQLHLQHDGTEITVLPDWVAKCQWDSPEKGRITSALVLDYRGRGHLPVVDFLEEFERSDQRLIELAVSLERDAHELNEYTLEGRSNEAPSYQAFRELNRGLDSDGAPAMRHVPGLKRPVAFPRNVAMVLREATTHALREGASFVGLTDYDNLILLHFQVDKDKGEATRFREGPGPVVSAFILKNEPHKIRRNILGAWLRSIRGE</sequence>
<proteinExistence type="predicted"/>
<organism evidence="1 2">
    <name type="scientific">Colletotrichum sojae</name>
    <dbReference type="NCBI Taxonomy" id="2175907"/>
    <lineage>
        <taxon>Eukaryota</taxon>
        <taxon>Fungi</taxon>
        <taxon>Dikarya</taxon>
        <taxon>Ascomycota</taxon>
        <taxon>Pezizomycotina</taxon>
        <taxon>Sordariomycetes</taxon>
        <taxon>Hypocreomycetidae</taxon>
        <taxon>Glomerellales</taxon>
        <taxon>Glomerellaceae</taxon>
        <taxon>Colletotrichum</taxon>
        <taxon>Colletotrichum orchidearum species complex</taxon>
    </lineage>
</organism>
<dbReference type="EMBL" id="WIGN01000242">
    <property type="protein sequence ID" value="KAF6803289.1"/>
    <property type="molecule type" value="Genomic_DNA"/>
</dbReference>
<gene>
    <name evidence="1" type="ORF">CSOJ01_10990</name>
</gene>
<evidence type="ECO:0000313" key="1">
    <source>
        <dbReference type="EMBL" id="KAF6803289.1"/>
    </source>
</evidence>
<dbReference type="AlphaFoldDB" id="A0A8H6IYM9"/>
<evidence type="ECO:0000313" key="2">
    <source>
        <dbReference type="Proteomes" id="UP000652219"/>
    </source>
</evidence>
<dbReference type="Proteomes" id="UP000652219">
    <property type="component" value="Unassembled WGS sequence"/>
</dbReference>
<comment type="caution">
    <text evidence="1">The sequence shown here is derived from an EMBL/GenBank/DDBJ whole genome shotgun (WGS) entry which is preliminary data.</text>
</comment>